<sequence length="126" mass="13953">MLSFGYRANAFLPFTVTILVLMCAMSSLSDNFNWPSPTTDVQPLGYGFSKVKFGPPDLFLRCSSEGKSFNRNCLFMLTDDSVNYESNPVVWEVPCGIKEHAGVVFAVTFLIAIVTALLIVLTSIYH</sequence>
<keyword evidence="2" id="KW-0732">Signal</keyword>
<dbReference type="AlphaFoldDB" id="A0A8S0PKP8"/>
<evidence type="ECO:0000313" key="3">
    <source>
        <dbReference type="EMBL" id="CAA2953736.1"/>
    </source>
</evidence>
<feature type="transmembrane region" description="Helical" evidence="1">
    <location>
        <begin position="101"/>
        <end position="125"/>
    </location>
</feature>
<name>A0A8S0PKP8_OLEEU</name>
<dbReference type="Proteomes" id="UP000594638">
    <property type="component" value="Unassembled WGS sequence"/>
</dbReference>
<keyword evidence="1" id="KW-1133">Transmembrane helix</keyword>
<dbReference type="GO" id="GO:0006506">
    <property type="term" value="P:GPI anchor biosynthetic process"/>
    <property type="evidence" value="ECO:0007669"/>
    <property type="project" value="InterPro"/>
</dbReference>
<dbReference type="PANTHER" id="PTHR28650">
    <property type="entry name" value="PHOSPHATIDYLINOSITOL-GLYCAN BIOSYNTHESIS CLASS X PROTEIN"/>
    <property type="match status" value="1"/>
</dbReference>
<organism evidence="3 4">
    <name type="scientific">Olea europaea subsp. europaea</name>
    <dbReference type="NCBI Taxonomy" id="158383"/>
    <lineage>
        <taxon>Eukaryota</taxon>
        <taxon>Viridiplantae</taxon>
        <taxon>Streptophyta</taxon>
        <taxon>Embryophyta</taxon>
        <taxon>Tracheophyta</taxon>
        <taxon>Spermatophyta</taxon>
        <taxon>Magnoliopsida</taxon>
        <taxon>eudicotyledons</taxon>
        <taxon>Gunneridae</taxon>
        <taxon>Pentapetalae</taxon>
        <taxon>asterids</taxon>
        <taxon>lamiids</taxon>
        <taxon>Lamiales</taxon>
        <taxon>Oleaceae</taxon>
        <taxon>Oleeae</taxon>
        <taxon>Olea</taxon>
    </lineage>
</organism>
<accession>A0A8S0PKP8</accession>
<evidence type="ECO:0000313" key="4">
    <source>
        <dbReference type="Proteomes" id="UP000594638"/>
    </source>
</evidence>
<dbReference type="OrthoDB" id="5546453at2759"/>
<evidence type="ECO:0000256" key="2">
    <source>
        <dbReference type="SAM" id="SignalP"/>
    </source>
</evidence>
<dbReference type="InterPro" id="IPR040039">
    <property type="entry name" value="PIGX"/>
</dbReference>
<feature type="chain" id="PRO_5035884258" evidence="2">
    <location>
        <begin position="30"/>
        <end position="126"/>
    </location>
</feature>
<dbReference type="PANTHER" id="PTHR28650:SF1">
    <property type="entry name" value="PHOSPHATIDYLINOSITOL-GLYCAN BIOSYNTHESIS CLASS X PROTEIN"/>
    <property type="match status" value="1"/>
</dbReference>
<comment type="caution">
    <text evidence="3">The sequence shown here is derived from an EMBL/GenBank/DDBJ whole genome shotgun (WGS) entry which is preliminary data.</text>
</comment>
<dbReference type="GO" id="GO:0016020">
    <property type="term" value="C:membrane"/>
    <property type="evidence" value="ECO:0007669"/>
    <property type="project" value="GOC"/>
</dbReference>
<reference evidence="3 4" key="1">
    <citation type="submission" date="2019-12" db="EMBL/GenBank/DDBJ databases">
        <authorList>
            <person name="Alioto T."/>
            <person name="Alioto T."/>
            <person name="Gomez Garrido J."/>
        </authorList>
    </citation>
    <scope>NUCLEOTIDE SEQUENCE [LARGE SCALE GENOMIC DNA]</scope>
</reference>
<feature type="signal peptide" evidence="2">
    <location>
        <begin position="1"/>
        <end position="29"/>
    </location>
</feature>
<gene>
    <name evidence="3" type="ORF">OLEA9_A043468</name>
</gene>
<protein>
    <submittedName>
        <fullName evidence="3">Phosphatidylinositol-glycan biosynthesis class X -like</fullName>
    </submittedName>
</protein>
<proteinExistence type="predicted"/>
<keyword evidence="4" id="KW-1185">Reference proteome</keyword>
<dbReference type="Gramene" id="OE9A043468T1">
    <property type="protein sequence ID" value="OE9A043468C1"/>
    <property type="gene ID" value="OE9A043468"/>
</dbReference>
<keyword evidence="1" id="KW-0812">Transmembrane</keyword>
<keyword evidence="1" id="KW-0472">Membrane</keyword>
<evidence type="ECO:0000256" key="1">
    <source>
        <dbReference type="SAM" id="Phobius"/>
    </source>
</evidence>
<dbReference type="EMBL" id="CACTIH010000097">
    <property type="protein sequence ID" value="CAA2953736.1"/>
    <property type="molecule type" value="Genomic_DNA"/>
</dbReference>